<feature type="non-terminal residue" evidence="6">
    <location>
        <position position="208"/>
    </location>
</feature>
<sequence>SPAIRRILREAKELAEADPDIYAAPAEDDLFEWHFVIRGPPSSVYEHGLYHGRINLPSNYPMSPPSFRFLHDSGRFEVNREICLSISNFHVEEWQPAWGIRMALVALRSFMLTSADGAVGSIDGVPDETRRKIAERSRSFVCPKCRVRNDCLLADKSSSTSTTPAAAPGAEGTNINDSHSAQKTMVASSTTPNQTTTTPTHTTTTSQP</sequence>
<name>A0ABR1F0C3_9ASCO</name>
<evidence type="ECO:0000256" key="4">
    <source>
        <dbReference type="SAM" id="MobiDB-lite"/>
    </source>
</evidence>
<dbReference type="Proteomes" id="UP001498771">
    <property type="component" value="Unassembled WGS sequence"/>
</dbReference>
<evidence type="ECO:0000256" key="3">
    <source>
        <dbReference type="ARBA" id="ARBA00022840"/>
    </source>
</evidence>
<feature type="compositionally biased region" description="Low complexity" evidence="4">
    <location>
        <begin position="157"/>
        <end position="173"/>
    </location>
</feature>
<gene>
    <name evidence="6" type="ORF">BZA70DRAFT_225794</name>
</gene>
<keyword evidence="2" id="KW-0833">Ubl conjugation pathway</keyword>
<feature type="region of interest" description="Disordered" evidence="4">
    <location>
        <begin position="156"/>
        <end position="208"/>
    </location>
</feature>
<dbReference type="Gene3D" id="3.10.110.10">
    <property type="entry name" value="Ubiquitin Conjugating Enzyme"/>
    <property type="match status" value="1"/>
</dbReference>
<evidence type="ECO:0000256" key="2">
    <source>
        <dbReference type="ARBA" id="ARBA00022786"/>
    </source>
</evidence>
<accession>A0ABR1F0C3</accession>
<dbReference type="GeneID" id="90035725"/>
<evidence type="ECO:0000256" key="1">
    <source>
        <dbReference type="ARBA" id="ARBA00022741"/>
    </source>
</evidence>
<proteinExistence type="predicted"/>
<feature type="domain" description="UBC core" evidence="5">
    <location>
        <begin position="2"/>
        <end position="156"/>
    </location>
</feature>
<evidence type="ECO:0000313" key="7">
    <source>
        <dbReference type="Proteomes" id="UP001498771"/>
    </source>
</evidence>
<keyword evidence="1" id="KW-0547">Nucleotide-binding</keyword>
<protein>
    <submittedName>
        <fullName evidence="6">Ubiquitin-conjugating enzyme/RWD-like protein</fullName>
    </submittedName>
</protein>
<dbReference type="InterPro" id="IPR016135">
    <property type="entry name" value="UBQ-conjugating_enzyme/RWD"/>
</dbReference>
<feature type="compositionally biased region" description="Low complexity" evidence="4">
    <location>
        <begin position="188"/>
        <end position="208"/>
    </location>
</feature>
<dbReference type="Pfam" id="PF00179">
    <property type="entry name" value="UQ_con"/>
    <property type="match status" value="1"/>
</dbReference>
<keyword evidence="3" id="KW-0067">ATP-binding</keyword>
<reference evidence="6 7" key="1">
    <citation type="submission" date="2024-03" db="EMBL/GenBank/DDBJ databases">
        <title>Genome-scale model development and genomic sequencing of the oleaginous clade Lipomyces.</title>
        <authorList>
            <consortium name="Lawrence Berkeley National Laboratory"/>
            <person name="Czajka J.J."/>
            <person name="Han Y."/>
            <person name="Kim J."/>
            <person name="Mondo S.J."/>
            <person name="Hofstad B.A."/>
            <person name="Robles A."/>
            <person name="Haridas S."/>
            <person name="Riley R."/>
            <person name="LaButti K."/>
            <person name="Pangilinan J."/>
            <person name="Andreopoulos W."/>
            <person name="Lipzen A."/>
            <person name="Yan J."/>
            <person name="Wang M."/>
            <person name="Ng V."/>
            <person name="Grigoriev I.V."/>
            <person name="Spatafora J.W."/>
            <person name="Magnuson J.K."/>
            <person name="Baker S.E."/>
            <person name="Pomraning K.R."/>
        </authorList>
    </citation>
    <scope>NUCLEOTIDE SEQUENCE [LARGE SCALE GENOMIC DNA]</scope>
    <source>
        <strain evidence="6 7">Phaff 52-87</strain>
    </source>
</reference>
<dbReference type="PANTHER" id="PTHR24067">
    <property type="entry name" value="UBIQUITIN-CONJUGATING ENZYME E2"/>
    <property type="match status" value="1"/>
</dbReference>
<dbReference type="SUPFAM" id="SSF54495">
    <property type="entry name" value="UBC-like"/>
    <property type="match status" value="1"/>
</dbReference>
<dbReference type="EMBL" id="JBBJBU010000012">
    <property type="protein sequence ID" value="KAK7203305.1"/>
    <property type="molecule type" value="Genomic_DNA"/>
</dbReference>
<evidence type="ECO:0000313" key="6">
    <source>
        <dbReference type="EMBL" id="KAK7203305.1"/>
    </source>
</evidence>
<comment type="caution">
    <text evidence="6">The sequence shown here is derived from an EMBL/GenBank/DDBJ whole genome shotgun (WGS) entry which is preliminary data.</text>
</comment>
<feature type="compositionally biased region" description="Polar residues" evidence="4">
    <location>
        <begin position="174"/>
        <end position="187"/>
    </location>
</feature>
<dbReference type="PROSITE" id="PS50127">
    <property type="entry name" value="UBC_2"/>
    <property type="match status" value="1"/>
</dbReference>
<feature type="non-terminal residue" evidence="6">
    <location>
        <position position="1"/>
    </location>
</feature>
<dbReference type="InterPro" id="IPR000608">
    <property type="entry name" value="UBC"/>
</dbReference>
<evidence type="ECO:0000259" key="5">
    <source>
        <dbReference type="PROSITE" id="PS50127"/>
    </source>
</evidence>
<organism evidence="6 7">
    <name type="scientific">Myxozyma melibiosi</name>
    <dbReference type="NCBI Taxonomy" id="54550"/>
    <lineage>
        <taxon>Eukaryota</taxon>
        <taxon>Fungi</taxon>
        <taxon>Dikarya</taxon>
        <taxon>Ascomycota</taxon>
        <taxon>Saccharomycotina</taxon>
        <taxon>Lipomycetes</taxon>
        <taxon>Lipomycetales</taxon>
        <taxon>Lipomycetaceae</taxon>
        <taxon>Myxozyma</taxon>
    </lineage>
</organism>
<dbReference type="RefSeq" id="XP_064766338.1">
    <property type="nucleotide sequence ID" value="XM_064910213.1"/>
</dbReference>
<dbReference type="CDD" id="cd23799">
    <property type="entry name" value="UBCc_UBE2J"/>
    <property type="match status" value="1"/>
</dbReference>
<dbReference type="SMART" id="SM00212">
    <property type="entry name" value="UBCc"/>
    <property type="match status" value="1"/>
</dbReference>
<keyword evidence="7" id="KW-1185">Reference proteome</keyword>
<dbReference type="InterPro" id="IPR050113">
    <property type="entry name" value="Ub_conjugating_enzyme"/>
</dbReference>